<dbReference type="InterPro" id="IPR025359">
    <property type="entry name" value="SduA_C"/>
</dbReference>
<gene>
    <name evidence="2" type="ORF">DMP08_02715</name>
</gene>
<protein>
    <submittedName>
        <fullName evidence="2">DUF4263 domain-containing protein</fullName>
    </submittedName>
</protein>
<evidence type="ECO:0000259" key="1">
    <source>
        <dbReference type="Pfam" id="PF14082"/>
    </source>
</evidence>
<dbReference type="OrthoDB" id="784881at2"/>
<dbReference type="EMBL" id="QICD01000003">
    <property type="protein sequence ID" value="RNL48086.1"/>
    <property type="molecule type" value="Genomic_DNA"/>
</dbReference>
<dbReference type="RefSeq" id="WP_123191464.1">
    <property type="nucleotide sequence ID" value="NZ_QICD01000003.1"/>
</dbReference>
<accession>A0A3N0BIZ5</accession>
<evidence type="ECO:0000313" key="2">
    <source>
        <dbReference type="EMBL" id="RNL48086.1"/>
    </source>
</evidence>
<comment type="caution">
    <text evidence="2">The sequence shown here is derived from an EMBL/GenBank/DDBJ whole genome shotgun (WGS) entry which is preliminary data.</text>
</comment>
<proteinExistence type="predicted"/>
<sequence>MVDNSSIVTRKASSNENVEYTEPVILSENSKTKVTLNGWYIHHSDHIEFKAKITTYQKPELGWIEIEQKSISLNGEATSKLASELQKLSSIANEIMPGDYLTIRLSDGTANLDRLDPDKVVSSLLDVMSQENISKHLNGRELGPELAKALRYSVRLTEMKTAMLELRRLLESNITQERYYQEWCEKYPWAFGNQFVINDEIRSIGIHDQVDILVPRIMAGFRDIIELKRPDMDVLSYDNTHRDYFFTRDASMAIGQCHRYLDKFSEAARHGLDDAAHIVAYHPEATIVMGRLIGWEDEKIKALHGLNSRLSGIRIITYDHLLAQGESLVDYLSQDNETTKEDDIPF</sequence>
<feature type="domain" description="Shedu protein SduA C-terminal" evidence="1">
    <location>
        <begin position="176"/>
        <end position="322"/>
    </location>
</feature>
<organism evidence="2 3">
    <name type="scientific">Paraeggerthella hongkongensis</name>
    <dbReference type="NCBI Taxonomy" id="230658"/>
    <lineage>
        <taxon>Bacteria</taxon>
        <taxon>Bacillati</taxon>
        <taxon>Actinomycetota</taxon>
        <taxon>Coriobacteriia</taxon>
        <taxon>Eggerthellales</taxon>
        <taxon>Eggerthellaceae</taxon>
        <taxon>Paraeggerthella</taxon>
    </lineage>
</organism>
<reference evidence="3" key="1">
    <citation type="submission" date="2018-05" db="EMBL/GenBank/DDBJ databases">
        <title>Genome Sequencing of selected type strains of the family Eggerthellaceae.</title>
        <authorList>
            <person name="Danylec N."/>
            <person name="Stoll D.A."/>
            <person name="Doetsch A."/>
            <person name="Huch M."/>
        </authorList>
    </citation>
    <scope>NUCLEOTIDE SEQUENCE [LARGE SCALE GENOMIC DNA]</scope>
    <source>
        <strain evidence="3">DSM 16106</strain>
    </source>
</reference>
<dbReference type="Pfam" id="PF14082">
    <property type="entry name" value="SduA_C"/>
    <property type="match status" value="1"/>
</dbReference>
<dbReference type="Proteomes" id="UP000278632">
    <property type="component" value="Unassembled WGS sequence"/>
</dbReference>
<evidence type="ECO:0000313" key="3">
    <source>
        <dbReference type="Proteomes" id="UP000278632"/>
    </source>
</evidence>
<dbReference type="AlphaFoldDB" id="A0A3N0BIZ5"/>
<keyword evidence="3" id="KW-1185">Reference proteome</keyword>
<name>A0A3N0BIZ5_9ACTN</name>